<dbReference type="Proteomes" id="UP000030101">
    <property type="component" value="Unassembled WGS sequence"/>
</dbReference>
<evidence type="ECO:0000313" key="9">
    <source>
        <dbReference type="EMBL" id="KGN91874.1"/>
    </source>
</evidence>
<sequence>MTQKKSVKTLLLQPQSIFFFGLLLTLIFSTTELVSLKANNFQIFAYGSKDFWAGINPYSGWDHTGVAGNGLDRYLYGPLFSMLFTPFAFLPWWLGASLWNLTSYSAFFYSLYSCKVWNSKRLAVVFFLLVGIMVSSIMSFQFNLLTTAMFLFIYKWMEERRYLPAVLLLVIGAFTKVYIGFAGVLLFFYPRFWKNIGHAIVFSVIALLLPALKVGVDGLLPYYRSWFEAISIREAPERFEVAYRFIAKAGLPEIYEYTLPILIVATLLPTVCIALCLMQTKERERRDSLRPMLGAMLLGTVMMTLMVWGNSTERHTYIIGMTGYLLWVYAKGYMSKTDKIFTALFFFFYVICPIDVICPVKIRRIILDHNNLGVIFALILWARMTLEPLLICKNRR</sequence>
<evidence type="ECO:0000256" key="2">
    <source>
        <dbReference type="ARBA" id="ARBA00022475"/>
    </source>
</evidence>
<feature type="transmembrane region" description="Helical" evidence="8">
    <location>
        <begin position="162"/>
        <end position="189"/>
    </location>
</feature>
<keyword evidence="6 8" id="KW-0472">Membrane</keyword>
<comment type="similarity">
    <text evidence="7">Belongs to the glycosyltransferase 87 family.</text>
</comment>
<evidence type="ECO:0000256" key="3">
    <source>
        <dbReference type="ARBA" id="ARBA00022679"/>
    </source>
</evidence>
<accession>A0ABR4XK80</accession>
<name>A0ABR4XK80_9PORP</name>
<evidence type="ECO:0008006" key="11">
    <source>
        <dbReference type="Google" id="ProtNLM"/>
    </source>
</evidence>
<evidence type="ECO:0000256" key="8">
    <source>
        <dbReference type="SAM" id="Phobius"/>
    </source>
</evidence>
<reference evidence="9 10" key="1">
    <citation type="submission" date="2014-08" db="EMBL/GenBank/DDBJ databases">
        <title>Porphyromonas canoris strain:OH2762 Genome sequencing.</title>
        <authorList>
            <person name="Wallis C."/>
            <person name="Deusch O."/>
            <person name="O'Flynn C."/>
            <person name="Davis I."/>
            <person name="Jospin G."/>
            <person name="Darling A.E."/>
            <person name="Coil D.A."/>
            <person name="Alexiev A."/>
            <person name="Horsfall A."/>
            <person name="Kirkwood N."/>
            <person name="Harris S."/>
            <person name="Eisen J.A."/>
        </authorList>
    </citation>
    <scope>NUCLEOTIDE SEQUENCE [LARGE SCALE GENOMIC DNA]</scope>
    <source>
        <strain evidence="10">COT-108 OH2762</strain>
    </source>
</reference>
<feature type="transmembrane region" description="Helical" evidence="8">
    <location>
        <begin position="289"/>
        <end position="309"/>
    </location>
</feature>
<feature type="transmembrane region" description="Helical" evidence="8">
    <location>
        <begin position="79"/>
        <end position="101"/>
    </location>
</feature>
<feature type="transmembrane region" description="Helical" evidence="8">
    <location>
        <begin position="315"/>
        <end position="333"/>
    </location>
</feature>
<dbReference type="EMBL" id="JQZV01000013">
    <property type="protein sequence ID" value="KGN91874.1"/>
    <property type="molecule type" value="Genomic_DNA"/>
</dbReference>
<feature type="transmembrane region" description="Helical" evidence="8">
    <location>
        <begin position="122"/>
        <end position="142"/>
    </location>
</feature>
<evidence type="ECO:0000313" key="10">
    <source>
        <dbReference type="Proteomes" id="UP000030101"/>
    </source>
</evidence>
<evidence type="ECO:0000256" key="5">
    <source>
        <dbReference type="ARBA" id="ARBA00022989"/>
    </source>
</evidence>
<evidence type="ECO:0000256" key="7">
    <source>
        <dbReference type="ARBA" id="ARBA00024033"/>
    </source>
</evidence>
<evidence type="ECO:0000256" key="1">
    <source>
        <dbReference type="ARBA" id="ARBA00004651"/>
    </source>
</evidence>
<proteinExistence type="inferred from homology"/>
<organism evidence="9 10">
    <name type="scientific">Porphyromonas canoris</name>
    <dbReference type="NCBI Taxonomy" id="36875"/>
    <lineage>
        <taxon>Bacteria</taxon>
        <taxon>Pseudomonadati</taxon>
        <taxon>Bacteroidota</taxon>
        <taxon>Bacteroidia</taxon>
        <taxon>Bacteroidales</taxon>
        <taxon>Porphyromonadaceae</taxon>
        <taxon>Porphyromonas</taxon>
    </lineage>
</organism>
<keyword evidence="2" id="KW-1003">Cell membrane</keyword>
<feature type="transmembrane region" description="Helical" evidence="8">
    <location>
        <begin position="257"/>
        <end position="277"/>
    </location>
</feature>
<feature type="transmembrane region" description="Helical" evidence="8">
    <location>
        <begin position="196"/>
        <end position="216"/>
    </location>
</feature>
<dbReference type="InterPro" id="IPR018584">
    <property type="entry name" value="GT87"/>
</dbReference>
<comment type="subcellular location">
    <subcellularLocation>
        <location evidence="1">Cell membrane</location>
        <topology evidence="1">Multi-pass membrane protein</topology>
    </subcellularLocation>
</comment>
<protein>
    <recommendedName>
        <fullName evidence="11">DUF2029 domain-containing protein</fullName>
    </recommendedName>
</protein>
<evidence type="ECO:0000256" key="6">
    <source>
        <dbReference type="ARBA" id="ARBA00023136"/>
    </source>
</evidence>
<feature type="transmembrane region" description="Helical" evidence="8">
    <location>
        <begin position="374"/>
        <end position="392"/>
    </location>
</feature>
<gene>
    <name evidence="9" type="ORF">HQ43_07315</name>
</gene>
<evidence type="ECO:0000256" key="4">
    <source>
        <dbReference type="ARBA" id="ARBA00022692"/>
    </source>
</evidence>
<keyword evidence="10" id="KW-1185">Reference proteome</keyword>
<feature type="transmembrane region" description="Helical" evidence="8">
    <location>
        <begin position="340"/>
        <end position="362"/>
    </location>
</feature>
<keyword evidence="4 8" id="KW-0812">Transmembrane</keyword>
<comment type="caution">
    <text evidence="9">The sequence shown here is derived from an EMBL/GenBank/DDBJ whole genome shotgun (WGS) entry which is preliminary data.</text>
</comment>
<keyword evidence="3" id="KW-0808">Transferase</keyword>
<dbReference type="RefSeq" id="WP_036791496.1">
    <property type="nucleotide sequence ID" value="NZ_JQZV01000013.1"/>
</dbReference>
<dbReference type="Pfam" id="PF09594">
    <property type="entry name" value="GT87"/>
    <property type="match status" value="1"/>
</dbReference>
<keyword evidence="5 8" id="KW-1133">Transmembrane helix</keyword>